<evidence type="ECO:0000259" key="3">
    <source>
        <dbReference type="PROSITE" id="PS51462"/>
    </source>
</evidence>
<comment type="caution">
    <text evidence="4">The sequence shown here is derived from an EMBL/GenBank/DDBJ whole genome shotgun (WGS) entry which is preliminary data.</text>
</comment>
<dbReference type="PROSITE" id="PS51462">
    <property type="entry name" value="NUDIX"/>
    <property type="match status" value="1"/>
</dbReference>
<keyword evidence="2" id="KW-0378">Hydrolase</keyword>
<dbReference type="InterPro" id="IPR015797">
    <property type="entry name" value="NUDIX_hydrolase-like_dom_sf"/>
</dbReference>
<dbReference type="PANTHER" id="PTHR43046:SF2">
    <property type="entry name" value="8-OXO-DGTP DIPHOSPHATASE-RELATED"/>
    <property type="match status" value="1"/>
</dbReference>
<dbReference type="Proteomes" id="UP001500051">
    <property type="component" value="Unassembled WGS sequence"/>
</dbReference>
<evidence type="ECO:0000256" key="2">
    <source>
        <dbReference type="ARBA" id="ARBA00022801"/>
    </source>
</evidence>
<dbReference type="EMBL" id="BAAAYX010000001">
    <property type="protein sequence ID" value="GAA3689422.1"/>
    <property type="molecule type" value="Genomic_DNA"/>
</dbReference>
<comment type="cofactor">
    <cofactor evidence="1">
        <name>Mg(2+)</name>
        <dbReference type="ChEBI" id="CHEBI:18420"/>
    </cofactor>
</comment>
<dbReference type="InterPro" id="IPR000086">
    <property type="entry name" value="NUDIX_hydrolase_dom"/>
</dbReference>
<accession>A0ABP7CIB0</accession>
<evidence type="ECO:0000313" key="4">
    <source>
        <dbReference type="EMBL" id="GAA3689422.1"/>
    </source>
</evidence>
<name>A0ABP7CIB0_9ACTN</name>
<dbReference type="Pfam" id="PF00293">
    <property type="entry name" value="NUDIX"/>
    <property type="match status" value="1"/>
</dbReference>
<dbReference type="SUPFAM" id="SSF55811">
    <property type="entry name" value="Nudix"/>
    <property type="match status" value="1"/>
</dbReference>
<sequence>MHITHWTGRDAAALQSALRLTNETFAERLGIAVRTVAGWHAKPQLQPRMEMQQLLDELLTRLSPTELERFHERSLTEAGTGATSSESEALRAAIAIVAGEKGVLVVCRRADTAVAVHWQFPAGIIKPGASAERIAERETLAETGVHCAAVRSLGSRIHPVTRVHCCYVLCEYLAGDPENLDPVENADVLWAPIDKLSKFIPLTAIYPPVMAALRGSEV</sequence>
<dbReference type="Gene3D" id="3.90.79.10">
    <property type="entry name" value="Nucleoside Triphosphate Pyrophosphohydrolase"/>
    <property type="match status" value="1"/>
</dbReference>
<dbReference type="RefSeq" id="WP_344810221.1">
    <property type="nucleotide sequence ID" value="NZ_BAAAYX010000001.1"/>
</dbReference>
<dbReference type="CDD" id="cd02883">
    <property type="entry name" value="NUDIX_Hydrolase"/>
    <property type="match status" value="1"/>
</dbReference>
<feature type="domain" description="Nudix hydrolase" evidence="3">
    <location>
        <begin position="89"/>
        <end position="214"/>
    </location>
</feature>
<evidence type="ECO:0000256" key="1">
    <source>
        <dbReference type="ARBA" id="ARBA00001946"/>
    </source>
</evidence>
<dbReference type="PANTHER" id="PTHR43046">
    <property type="entry name" value="GDP-MANNOSE MANNOSYL HYDROLASE"/>
    <property type="match status" value="1"/>
</dbReference>
<reference evidence="5" key="1">
    <citation type="journal article" date="2019" name="Int. J. Syst. Evol. Microbiol.">
        <title>The Global Catalogue of Microorganisms (GCM) 10K type strain sequencing project: providing services to taxonomists for standard genome sequencing and annotation.</title>
        <authorList>
            <consortium name="The Broad Institute Genomics Platform"/>
            <consortium name="The Broad Institute Genome Sequencing Center for Infectious Disease"/>
            <person name="Wu L."/>
            <person name="Ma J."/>
        </authorList>
    </citation>
    <scope>NUCLEOTIDE SEQUENCE [LARGE SCALE GENOMIC DNA]</scope>
    <source>
        <strain evidence="5">JCM 16548</strain>
    </source>
</reference>
<gene>
    <name evidence="4" type="ORF">GCM10022204_00130</name>
</gene>
<organism evidence="4 5">
    <name type="scientific">Microlunatus aurantiacus</name>
    <dbReference type="NCBI Taxonomy" id="446786"/>
    <lineage>
        <taxon>Bacteria</taxon>
        <taxon>Bacillati</taxon>
        <taxon>Actinomycetota</taxon>
        <taxon>Actinomycetes</taxon>
        <taxon>Propionibacteriales</taxon>
        <taxon>Propionibacteriaceae</taxon>
        <taxon>Microlunatus</taxon>
    </lineage>
</organism>
<proteinExistence type="predicted"/>
<keyword evidence="5" id="KW-1185">Reference proteome</keyword>
<evidence type="ECO:0000313" key="5">
    <source>
        <dbReference type="Proteomes" id="UP001500051"/>
    </source>
</evidence>
<protein>
    <recommendedName>
        <fullName evidence="3">Nudix hydrolase domain-containing protein</fullName>
    </recommendedName>
</protein>